<dbReference type="VEuPathDB" id="FungiDB:RhiirA1_542477"/>
<reference evidence="6 7" key="1">
    <citation type="submission" date="2015-10" db="EMBL/GenBank/DDBJ databases">
        <title>Genome analyses suggest a sexual origin of heterokaryosis in a supposedly ancient asexual fungus.</title>
        <authorList>
            <person name="Ropars J."/>
            <person name="Sedzielewska K."/>
            <person name="Noel J."/>
            <person name="Charron P."/>
            <person name="Farinelli L."/>
            <person name="Marton T."/>
            <person name="Kruger M."/>
            <person name="Pelin A."/>
            <person name="Brachmann A."/>
            <person name="Corradi N."/>
        </authorList>
    </citation>
    <scope>NUCLEOTIDE SEQUENCE [LARGE SCALE GENOMIC DNA]</scope>
    <source>
        <strain evidence="6 7">A4</strain>
    </source>
</reference>
<organism evidence="6 7">
    <name type="scientific">Rhizophagus irregularis</name>
    <dbReference type="NCBI Taxonomy" id="588596"/>
    <lineage>
        <taxon>Eukaryota</taxon>
        <taxon>Fungi</taxon>
        <taxon>Fungi incertae sedis</taxon>
        <taxon>Mucoromycota</taxon>
        <taxon>Glomeromycotina</taxon>
        <taxon>Glomeromycetes</taxon>
        <taxon>Glomerales</taxon>
        <taxon>Glomeraceae</taxon>
        <taxon>Rhizophagus</taxon>
    </lineage>
</organism>
<comment type="caution">
    <text evidence="6">The sequence shown here is derived from an EMBL/GenBank/DDBJ whole genome shotgun (WGS) entry which is preliminary data.</text>
</comment>
<protein>
    <recommendedName>
        <fullName evidence="8">Crinkler family protein</fullName>
    </recommendedName>
</protein>
<dbReference type="InterPro" id="IPR045379">
    <property type="entry name" value="Crinkler_N"/>
</dbReference>
<evidence type="ECO:0000313" key="6">
    <source>
        <dbReference type="EMBL" id="PKY60527.1"/>
    </source>
</evidence>
<proteinExistence type="predicted"/>
<keyword evidence="3" id="KW-0964">Secreted</keyword>
<feature type="domain" description="ORC1/DEAH AAA+ ATPase" evidence="4">
    <location>
        <begin position="224"/>
        <end position="341"/>
    </location>
</feature>
<dbReference type="VEuPathDB" id="FungiDB:FUN_012718"/>
<dbReference type="GO" id="GO:0043657">
    <property type="term" value="C:host cell"/>
    <property type="evidence" value="ECO:0007669"/>
    <property type="project" value="UniProtKB-SubCell"/>
</dbReference>
<feature type="domain" description="Crinkler effector protein N-terminal" evidence="5">
    <location>
        <begin position="44"/>
        <end position="165"/>
    </location>
</feature>
<dbReference type="Pfam" id="PF13401">
    <property type="entry name" value="AAA_22"/>
    <property type="match status" value="1"/>
</dbReference>
<evidence type="ECO:0000256" key="1">
    <source>
        <dbReference type="ARBA" id="ARBA00004340"/>
    </source>
</evidence>
<sequence length="763" mass="87665">MSNYSSLSRVLSPFRVQTKFEENSLSASPTLNPKSYIFKMKKILTCFVMGKSLDEFTIVVAEEISIDNGWIPIKDFTVGLLKKHIWKEISYDFDGSGIVPNRLNLWKAEIPVSEENKKVLENPEIEYIKQTFKLKKLNQSDMFLDEEVFPDKYTPPHRHIHIIVEPPLPSTTGLKRPNSESHFQNRRMRKLVKTEGPVDITKNFYVPFDILESTYKLEEAINEKVCVLLVGHFQSGKSSTLHYLSGTKENYFYIQASMLANGFLHGLCDQLSLNLCNNISEFDREIVQLYKKQIVIMIDEFDRFLLNQNKSPVDTIDQMRELIKLVNDRGARGIKSVVFAGSFAITTILEDGSHQVKKVIEISSQESSQELPQDNLLDDSLLGKPTQSCLQKPEGVPSPLNSAKIIEASDFTKEQHIQFYYDIQENLNLRFNEKVVDDIYSLTNGYAGLEGLLASLCIQYGSNEETLEFNAWNDLFTEFIRNPTKKKISAVKHIEKYLSEPVNSSNNHFIKDAKKLLERFLRKGTLHSSEINDEDLVAIVHLRAIGIIRDMGNEILGFTSNIILDLLSDNYYPVFRRDALARIPHINSPQDFLSKTLDLFKHIRYNEIFDPLAANKHSFSESTIQGELYALLRMAVSYPTYRIFRETRTLEKSEKKCDVWVCNNKEYGIECKVDKVSEKEIKKAAEQAIGYTKGRDKVCGMFVFNFVPSDSKANNCQLFFPNVIKPRDDIYFETVHILYSKTSRSAQIFRNNMDKTEIPFALS</sequence>
<name>A0A2I1HNU3_9GLOM</name>
<dbReference type="Pfam" id="PF20147">
    <property type="entry name" value="Crinkler"/>
    <property type="match status" value="1"/>
</dbReference>
<dbReference type="AlphaFoldDB" id="A0A2I1HNU3"/>
<dbReference type="EMBL" id="LLXI01004347">
    <property type="protein sequence ID" value="PKY60527.1"/>
    <property type="molecule type" value="Genomic_DNA"/>
</dbReference>
<dbReference type="Proteomes" id="UP000234323">
    <property type="component" value="Unassembled WGS sequence"/>
</dbReference>
<evidence type="ECO:0008006" key="8">
    <source>
        <dbReference type="Google" id="ProtNLM"/>
    </source>
</evidence>
<evidence type="ECO:0000256" key="3">
    <source>
        <dbReference type="ARBA" id="ARBA00022525"/>
    </source>
</evidence>
<accession>A0A2I1HNU3</accession>
<dbReference type="InterPro" id="IPR027417">
    <property type="entry name" value="P-loop_NTPase"/>
</dbReference>
<dbReference type="InterPro" id="IPR049945">
    <property type="entry name" value="AAA_22"/>
</dbReference>
<dbReference type="VEuPathDB" id="FungiDB:RhiirFUN_006534"/>
<dbReference type="GO" id="GO:0016887">
    <property type="term" value="F:ATP hydrolysis activity"/>
    <property type="evidence" value="ECO:0007669"/>
    <property type="project" value="InterPro"/>
</dbReference>
<comment type="subcellular location">
    <subcellularLocation>
        <location evidence="1">Host cell</location>
    </subcellularLocation>
    <subcellularLocation>
        <location evidence="2">Secreted</location>
    </subcellularLocation>
</comment>
<evidence type="ECO:0000313" key="7">
    <source>
        <dbReference type="Proteomes" id="UP000234323"/>
    </source>
</evidence>
<evidence type="ECO:0000259" key="5">
    <source>
        <dbReference type="Pfam" id="PF20147"/>
    </source>
</evidence>
<gene>
    <name evidence="6" type="ORF">RhiirA4_183501</name>
</gene>
<keyword evidence="7" id="KW-1185">Reference proteome</keyword>
<evidence type="ECO:0000259" key="4">
    <source>
        <dbReference type="Pfam" id="PF13401"/>
    </source>
</evidence>
<dbReference type="SUPFAM" id="SSF52540">
    <property type="entry name" value="P-loop containing nucleoside triphosphate hydrolases"/>
    <property type="match status" value="1"/>
</dbReference>
<dbReference type="GO" id="GO:0005576">
    <property type="term" value="C:extracellular region"/>
    <property type="evidence" value="ECO:0007669"/>
    <property type="project" value="UniProtKB-SubCell"/>
</dbReference>
<evidence type="ECO:0000256" key="2">
    <source>
        <dbReference type="ARBA" id="ARBA00004613"/>
    </source>
</evidence>